<accession>A0A1J4KU55</accession>
<dbReference type="EMBL" id="MLAK01000374">
    <property type="protein sequence ID" value="OHT14440.1"/>
    <property type="molecule type" value="Genomic_DNA"/>
</dbReference>
<feature type="region of interest" description="Disordered" evidence="1">
    <location>
        <begin position="810"/>
        <end position="1528"/>
    </location>
</feature>
<dbReference type="GO" id="GO:0016477">
    <property type="term" value="P:cell migration"/>
    <property type="evidence" value="ECO:0007669"/>
    <property type="project" value="TreeGrafter"/>
</dbReference>
<dbReference type="InterPro" id="IPR051279">
    <property type="entry name" value="PP1-Reg/Actin-Interact_Protein"/>
</dbReference>
<evidence type="ECO:0008006" key="4">
    <source>
        <dbReference type="Google" id="ProtNLM"/>
    </source>
</evidence>
<sequence length="1528" mass="173718">MAEITPSPEKPLITKKMTSADINFVHIQPDNGLLHLKPSQLTTIAESLPFSQCLIHYAFWSDIRYNKRVTPKCLSILTGNMVTIFKYEKIKISEEDKKSTVYPLNAIPESDQIVQMTQFILKDLEFIAYSKDQEVLLKTSTDNVRYLNENNGINVKFAQLVYRNYSINFAAYKGVEFVELRSVDMSLFPDLEFYMSPSQRFQFLYYALCVEYKAIYYQEVVRFVHSLVLAGISIIDISKLPFDLFGQYEKGYDLRPIFQALSMMNFVCGICCSNTNQPDLMESIGFLLNSTSKIKMLHLVNCGINSGLKKFASSMSKKSGLNVRYWNLRGNQFSDIESIVDIIQNTQAPLLFLDLSETGMKSETAIDLFNVLKKYPTLQQLYLAGVETSSELFIAFDEYLTSISSNPEINLHALDLSKTVNVGGFLRVLNSHNNIPIISLKIADLEIDQDAANELKIFISKSKTLRELDLSGTKINAESVADVISSISKNNKLHHFRLAINSLDLKTGNLLPIFRVFLDGNLYRWNSLSLNSNHMTEDDLHNITPLLKMMKKLRYLSLNDNFNSDMKNIDTYLVELANIPNLQHLSVTGSKENRLKGKIIPLLKAIRTHKNITTIDFSDNEGGDDFYSSIIHFLRAENSIQTLKIDGNKPTSIDYFSELAKEIPNTSIISFDFPLNDSSYILKKFQDSELKNAISRVSSIQLSILDAVNKNRAKQYLLADLPFETTHEIRKLVFEMTEEMRLQFVANEKPLLHSLLCEEFGLPLPFQDRGDLAIDGGKLGIVNQINKRYKCYLSSRLGRVVEEDPSHLLIPDPEKVKLPNTSSSSELEQESSSCEDENPTPKATTTNNTSLSTTTNTKNGDETSEATENGKKKSKKTKRQSGSESSGDENPKKKSNKINRTKSSDDDDSETNKKRSRKSKVQSNSSEDGTPKKKSHRSKRKSLNRSSDDSDSENPKKRSKRIKPIDSSTSSDDENLRKKSNRSKRKSLNRSSDDSDNENQKKKSKRIKPLDNSSSSDDENVRKKFQKSKRQLIGSSEEEIFQLKLKSKKNVDDDQENQRKKSSKKKRYNDNDDESSDGLNEKNRSSKSKSKIQSKKYSLEKIDNSDLSTSSTKNRKSNRKSLEKRSVKTFDSSEDSENEKKRSKKQKLNIDSDEEFGKLKKLNRKSSNNKLLKSSDEEEENRKNKKTNSKKILKKFDDDSSSSNEFANPRKSKKKNASYRNKRTNLQNDDSNTGSDGEEKATVKRRSARKSLDININIKNKKKSNKLDSNSDSNSDSADFFNRKKNKQEQKQTNRKRISLFSSSDDSDKNDIPKGNRNSQKKDESSSSSSSDERPIRRTPPPDEAKSQRKSLSLRIKSSSSSESENEEDIYKRGMKLNKNNKGKQSEPPVLPLSTASSVSEPFKKGGKQQILKKISLPKNDDVHFTFSSDDEDENETKGKARKHSSDESDSDGVYNKRQKNKLHKNKNSEDDDNETNLVNKRAEDEVDKLVDISYKPDKAAISKKASKVVRRPPPKLKPKAEQNPKRH</sequence>
<feature type="compositionally biased region" description="Basic and acidic residues" evidence="1">
    <location>
        <begin position="1436"/>
        <end position="1447"/>
    </location>
</feature>
<dbReference type="PANTHER" id="PTHR24112">
    <property type="entry name" value="LEUCINE-RICH REPEAT, ISOFORM F-RELATED"/>
    <property type="match status" value="1"/>
</dbReference>
<proteinExistence type="predicted"/>
<evidence type="ECO:0000313" key="3">
    <source>
        <dbReference type="Proteomes" id="UP000179807"/>
    </source>
</evidence>
<dbReference type="OrthoDB" id="18598at2759"/>
<dbReference type="InterPro" id="IPR032675">
    <property type="entry name" value="LRR_dom_sf"/>
</dbReference>
<feature type="compositionally biased region" description="Basic residues" evidence="1">
    <location>
        <begin position="1373"/>
        <end position="1382"/>
    </location>
</feature>
<dbReference type="GO" id="GO:0030027">
    <property type="term" value="C:lamellipodium"/>
    <property type="evidence" value="ECO:0007669"/>
    <property type="project" value="TreeGrafter"/>
</dbReference>
<feature type="compositionally biased region" description="Low complexity" evidence="1">
    <location>
        <begin position="840"/>
        <end position="857"/>
    </location>
</feature>
<dbReference type="SUPFAM" id="SSF52047">
    <property type="entry name" value="RNI-like"/>
    <property type="match status" value="1"/>
</dbReference>
<feature type="compositionally biased region" description="Low complexity" evidence="1">
    <location>
        <begin position="1267"/>
        <end position="1277"/>
    </location>
</feature>
<feature type="compositionally biased region" description="Low complexity" evidence="1">
    <location>
        <begin position="1350"/>
        <end position="1363"/>
    </location>
</feature>
<dbReference type="VEuPathDB" id="TrichDB:TRFO_15235"/>
<protein>
    <recommendedName>
        <fullName evidence="4">Leucine Rich Repeat family protein</fullName>
    </recommendedName>
</protein>
<feature type="compositionally biased region" description="Basic and acidic residues" evidence="1">
    <location>
        <begin position="1049"/>
        <end position="1059"/>
    </location>
</feature>
<keyword evidence="3" id="KW-1185">Reference proteome</keyword>
<dbReference type="GO" id="GO:0034315">
    <property type="term" value="P:regulation of Arp2/3 complex-mediated actin nucleation"/>
    <property type="evidence" value="ECO:0007669"/>
    <property type="project" value="TreeGrafter"/>
</dbReference>
<gene>
    <name evidence="2" type="ORF">TRFO_15235</name>
</gene>
<reference evidence="2" key="1">
    <citation type="submission" date="2016-10" db="EMBL/GenBank/DDBJ databases">
        <authorList>
            <person name="Benchimol M."/>
            <person name="Almeida L.G."/>
            <person name="Vasconcelos A.T."/>
            <person name="Perreira-Neves A."/>
            <person name="Rosa I.A."/>
            <person name="Tasca T."/>
            <person name="Bogo M.R."/>
            <person name="de Souza W."/>
        </authorList>
    </citation>
    <scope>NUCLEOTIDE SEQUENCE [LARGE SCALE GENOMIC DNA]</scope>
    <source>
        <strain evidence="2">K</strain>
    </source>
</reference>
<dbReference type="RefSeq" id="XP_068367576.1">
    <property type="nucleotide sequence ID" value="XM_068498272.1"/>
</dbReference>
<dbReference type="PANTHER" id="PTHR24112:SF66">
    <property type="entry name" value="LEUCINE-RICH REPEAT, ISOFORM F"/>
    <property type="match status" value="1"/>
</dbReference>
<feature type="compositionally biased region" description="Basic residues" evidence="1">
    <location>
        <begin position="1085"/>
        <end position="1094"/>
    </location>
</feature>
<feature type="compositionally biased region" description="Basic residues" evidence="1">
    <location>
        <begin position="1505"/>
        <end position="1518"/>
    </location>
</feature>
<comment type="caution">
    <text evidence="2">The sequence shown here is derived from an EMBL/GenBank/DDBJ whole genome shotgun (WGS) entry which is preliminary data.</text>
</comment>
<feature type="compositionally biased region" description="Basic residues" evidence="1">
    <location>
        <begin position="1210"/>
        <end position="1223"/>
    </location>
</feature>
<evidence type="ECO:0000256" key="1">
    <source>
        <dbReference type="SAM" id="MobiDB-lite"/>
    </source>
</evidence>
<feature type="compositionally biased region" description="Basic and acidic residues" evidence="1">
    <location>
        <begin position="1481"/>
        <end position="1501"/>
    </location>
</feature>
<dbReference type="Gene3D" id="3.80.10.10">
    <property type="entry name" value="Ribonuclease Inhibitor"/>
    <property type="match status" value="1"/>
</dbReference>
<feature type="compositionally biased region" description="Basic residues" evidence="1">
    <location>
        <begin position="932"/>
        <end position="943"/>
    </location>
</feature>
<organism evidence="2 3">
    <name type="scientific">Tritrichomonas foetus</name>
    <dbReference type="NCBI Taxonomy" id="1144522"/>
    <lineage>
        <taxon>Eukaryota</taxon>
        <taxon>Metamonada</taxon>
        <taxon>Parabasalia</taxon>
        <taxon>Tritrichomonadida</taxon>
        <taxon>Tritrichomonadidae</taxon>
        <taxon>Tritrichomonas</taxon>
    </lineage>
</organism>
<feature type="compositionally biased region" description="Basic and acidic residues" evidence="1">
    <location>
        <begin position="1519"/>
        <end position="1528"/>
    </location>
</feature>
<feature type="compositionally biased region" description="Acidic residues" evidence="1">
    <location>
        <begin position="827"/>
        <end position="838"/>
    </location>
</feature>
<feature type="compositionally biased region" description="Basic residues" evidence="1">
    <location>
        <begin position="1457"/>
        <end position="1466"/>
    </location>
</feature>
<feature type="compositionally biased region" description="Polar residues" evidence="1">
    <location>
        <begin position="1224"/>
        <end position="1235"/>
    </location>
</feature>
<dbReference type="GeneID" id="94832976"/>
<feature type="compositionally biased region" description="Basic and acidic residues" evidence="1">
    <location>
        <begin position="1306"/>
        <end position="1347"/>
    </location>
</feature>
<evidence type="ECO:0000313" key="2">
    <source>
        <dbReference type="EMBL" id="OHT14440.1"/>
    </source>
</evidence>
<feature type="compositionally biased region" description="Basic residues" evidence="1">
    <location>
        <begin position="978"/>
        <end position="988"/>
    </location>
</feature>
<dbReference type="Proteomes" id="UP000179807">
    <property type="component" value="Unassembled WGS sequence"/>
</dbReference>
<feature type="compositionally biased region" description="Basic residues" evidence="1">
    <location>
        <begin position="1183"/>
        <end position="1193"/>
    </location>
</feature>
<name>A0A1J4KU55_9EUKA</name>
<dbReference type="GO" id="GO:0005886">
    <property type="term" value="C:plasma membrane"/>
    <property type="evidence" value="ECO:0007669"/>
    <property type="project" value="TreeGrafter"/>
</dbReference>